<dbReference type="GO" id="GO:0006013">
    <property type="term" value="P:mannose metabolic process"/>
    <property type="evidence" value="ECO:0007669"/>
    <property type="project" value="InterPro"/>
</dbReference>
<dbReference type="Pfam" id="PF07748">
    <property type="entry name" value="Glyco_hydro_38C"/>
    <property type="match status" value="1"/>
</dbReference>
<dbReference type="Gene3D" id="3.20.110.10">
    <property type="entry name" value="Glycoside hydrolase 38, N terminal domain"/>
    <property type="match status" value="1"/>
</dbReference>
<keyword evidence="9" id="KW-0325">Glycoprotein</keyword>
<keyword evidence="6 11" id="KW-0378">Hydrolase</keyword>
<dbReference type="CDD" id="cd10810">
    <property type="entry name" value="GH38N_AMII_LAM_like"/>
    <property type="match status" value="1"/>
</dbReference>
<feature type="region of interest" description="Disordered" evidence="12">
    <location>
        <begin position="1037"/>
        <end position="1060"/>
    </location>
</feature>
<name>A0A1Q3FMY3_CULTA</name>
<accession>A0A1Q3FMY3</accession>
<keyword evidence="8" id="KW-1015">Disulfide bond</keyword>
<dbReference type="InterPro" id="IPR028995">
    <property type="entry name" value="Glyco_hydro_57/38_cen_sf"/>
</dbReference>
<dbReference type="InterPro" id="IPR015341">
    <property type="entry name" value="Glyco_hydro_38_cen"/>
</dbReference>
<feature type="signal peptide" evidence="11">
    <location>
        <begin position="1"/>
        <end position="24"/>
    </location>
</feature>
<dbReference type="SUPFAM" id="SSF74650">
    <property type="entry name" value="Galactose mutarotase-like"/>
    <property type="match status" value="1"/>
</dbReference>
<dbReference type="Pfam" id="PF21260">
    <property type="entry name" value="Laman-like_dom"/>
    <property type="match status" value="1"/>
</dbReference>
<dbReference type="Pfam" id="PF09261">
    <property type="entry name" value="Alpha-mann_mid"/>
    <property type="match status" value="1"/>
</dbReference>
<protein>
    <recommendedName>
        <fullName evidence="3 11">Alpha-mannosidase</fullName>
        <ecNumber evidence="11">3.2.1.-</ecNumber>
    </recommendedName>
</protein>
<keyword evidence="4 11" id="KW-0479">Metal-binding</keyword>
<proteinExistence type="inferred from homology"/>
<dbReference type="InterPro" id="IPR037094">
    <property type="entry name" value="Glyco_hydro_38_cen_sf"/>
</dbReference>
<dbReference type="EMBL" id="GFDL01006179">
    <property type="protein sequence ID" value="JAV28866.1"/>
    <property type="molecule type" value="Transcribed_RNA"/>
</dbReference>
<dbReference type="GO" id="GO:0005764">
    <property type="term" value="C:lysosome"/>
    <property type="evidence" value="ECO:0007669"/>
    <property type="project" value="TreeGrafter"/>
</dbReference>
<dbReference type="InterPro" id="IPR041147">
    <property type="entry name" value="GH38_C"/>
</dbReference>
<dbReference type="GO" id="GO:0030246">
    <property type="term" value="F:carbohydrate binding"/>
    <property type="evidence" value="ECO:0007669"/>
    <property type="project" value="InterPro"/>
</dbReference>
<evidence type="ECO:0000256" key="12">
    <source>
        <dbReference type="SAM" id="MobiDB-lite"/>
    </source>
</evidence>
<evidence type="ECO:0000313" key="14">
    <source>
        <dbReference type="EMBL" id="JAV28866.1"/>
    </source>
</evidence>
<dbReference type="InterPro" id="IPR011013">
    <property type="entry name" value="Gal_mutarotase_sf_dom"/>
</dbReference>
<feature type="domain" description="Glycoside hydrolase family 38 central" evidence="13">
    <location>
        <begin position="396"/>
        <end position="472"/>
    </location>
</feature>
<comment type="similarity">
    <text evidence="2 11">Belongs to the glycosyl hydrolase 38 family.</text>
</comment>
<evidence type="ECO:0000256" key="5">
    <source>
        <dbReference type="ARBA" id="ARBA00022729"/>
    </source>
</evidence>
<evidence type="ECO:0000256" key="4">
    <source>
        <dbReference type="ARBA" id="ARBA00022723"/>
    </source>
</evidence>
<dbReference type="FunFam" id="2.70.98.30:FF:000003">
    <property type="entry name" value="Alpha-mannosidase"/>
    <property type="match status" value="1"/>
</dbReference>
<dbReference type="InterPro" id="IPR000602">
    <property type="entry name" value="Glyco_hydro_38_N"/>
</dbReference>
<keyword evidence="10 11" id="KW-0326">Glycosidase</keyword>
<comment type="catalytic activity">
    <reaction evidence="1">
        <text>Hydrolysis of terminal, non-reducing alpha-D-mannose residues in alpha-D-mannosides.</text>
        <dbReference type="EC" id="3.2.1.24"/>
    </reaction>
</comment>
<organism evidence="14">
    <name type="scientific">Culex tarsalis</name>
    <name type="common">Encephalitis mosquito</name>
    <dbReference type="NCBI Taxonomy" id="7177"/>
    <lineage>
        <taxon>Eukaryota</taxon>
        <taxon>Metazoa</taxon>
        <taxon>Ecdysozoa</taxon>
        <taxon>Arthropoda</taxon>
        <taxon>Hexapoda</taxon>
        <taxon>Insecta</taxon>
        <taxon>Pterygota</taxon>
        <taxon>Neoptera</taxon>
        <taxon>Endopterygota</taxon>
        <taxon>Diptera</taxon>
        <taxon>Nematocera</taxon>
        <taxon>Culicoidea</taxon>
        <taxon>Culicidae</taxon>
        <taxon>Culicinae</taxon>
        <taxon>Culicini</taxon>
        <taxon>Culex</taxon>
        <taxon>Culex</taxon>
    </lineage>
</organism>
<dbReference type="Pfam" id="PF01074">
    <property type="entry name" value="Glyco_hydro_38N"/>
    <property type="match status" value="1"/>
</dbReference>
<evidence type="ECO:0000256" key="8">
    <source>
        <dbReference type="ARBA" id="ARBA00023157"/>
    </source>
</evidence>
<dbReference type="PANTHER" id="PTHR11607">
    <property type="entry name" value="ALPHA-MANNOSIDASE"/>
    <property type="match status" value="1"/>
</dbReference>
<dbReference type="InterPro" id="IPR011682">
    <property type="entry name" value="Glyco_hydro_38_C"/>
</dbReference>
<dbReference type="InterPro" id="IPR050843">
    <property type="entry name" value="Glycosyl_Hydrlase_38"/>
</dbReference>
<dbReference type="Gene3D" id="2.70.98.30">
    <property type="entry name" value="Golgi alpha-mannosidase II, domain 4"/>
    <property type="match status" value="1"/>
</dbReference>
<evidence type="ECO:0000256" key="3">
    <source>
        <dbReference type="ARBA" id="ARBA00012752"/>
    </source>
</evidence>
<evidence type="ECO:0000256" key="6">
    <source>
        <dbReference type="ARBA" id="ARBA00022801"/>
    </source>
</evidence>
<dbReference type="GO" id="GO:0046872">
    <property type="term" value="F:metal ion binding"/>
    <property type="evidence" value="ECO:0007669"/>
    <property type="project" value="UniProtKB-KW"/>
</dbReference>
<feature type="chain" id="PRO_5017853501" description="Alpha-mannosidase" evidence="11">
    <location>
        <begin position="25"/>
        <end position="1093"/>
    </location>
</feature>
<dbReference type="FunFam" id="1.20.1270.50:FF:000003">
    <property type="entry name" value="Alpha-mannosidase"/>
    <property type="match status" value="1"/>
</dbReference>
<dbReference type="Gene3D" id="2.60.40.1360">
    <property type="match status" value="1"/>
</dbReference>
<dbReference type="InterPro" id="IPR048534">
    <property type="entry name" value="Man2a1-like_dom"/>
</dbReference>
<evidence type="ECO:0000256" key="1">
    <source>
        <dbReference type="ARBA" id="ARBA00000365"/>
    </source>
</evidence>
<dbReference type="InterPro" id="IPR013780">
    <property type="entry name" value="Glyco_hydro_b"/>
</dbReference>
<keyword evidence="7 11" id="KW-0862">Zinc</keyword>
<dbReference type="PANTHER" id="PTHR11607:SF3">
    <property type="entry name" value="LYSOSOMAL ALPHA-MANNOSIDASE"/>
    <property type="match status" value="1"/>
</dbReference>
<dbReference type="Gene3D" id="1.20.1270.50">
    <property type="entry name" value="Glycoside hydrolase family 38, central domain"/>
    <property type="match status" value="2"/>
</dbReference>
<dbReference type="FunFam" id="2.60.40.1360:FF:000005">
    <property type="entry name" value="Alpha-mannosidase"/>
    <property type="match status" value="1"/>
</dbReference>
<dbReference type="InterPro" id="IPR011330">
    <property type="entry name" value="Glyco_hydro/deAcase_b/a-brl"/>
</dbReference>
<evidence type="ECO:0000256" key="2">
    <source>
        <dbReference type="ARBA" id="ARBA00009792"/>
    </source>
</evidence>
<dbReference type="FunFam" id="2.60.40.1180:FF:000018">
    <property type="entry name" value="Alpha-mannosidase"/>
    <property type="match status" value="1"/>
</dbReference>
<dbReference type="InterPro" id="IPR027291">
    <property type="entry name" value="Glyco_hydro_38_N_sf"/>
</dbReference>
<evidence type="ECO:0000256" key="10">
    <source>
        <dbReference type="ARBA" id="ARBA00023295"/>
    </source>
</evidence>
<evidence type="ECO:0000256" key="11">
    <source>
        <dbReference type="RuleBase" id="RU361199"/>
    </source>
</evidence>
<evidence type="ECO:0000256" key="7">
    <source>
        <dbReference type="ARBA" id="ARBA00022833"/>
    </source>
</evidence>
<reference evidence="14" key="1">
    <citation type="submission" date="2017-01" db="EMBL/GenBank/DDBJ databases">
        <title>A deep insight into the sialotranscriptome of adult male and female Cluex tarsalis mosquitoes.</title>
        <authorList>
            <person name="Ribeiro J.M."/>
            <person name="Moreira F."/>
            <person name="Bernard K.A."/>
            <person name="Calvo E."/>
        </authorList>
    </citation>
    <scope>NUCLEOTIDE SEQUENCE</scope>
    <source>
        <strain evidence="14">Kern County</strain>
        <tissue evidence="14">Salivary glands</tissue>
    </source>
</reference>
<dbReference type="Pfam" id="PF17677">
    <property type="entry name" value="Glyco_hydro38C2"/>
    <property type="match status" value="1"/>
</dbReference>
<dbReference type="GO" id="GO:0004559">
    <property type="term" value="F:alpha-mannosidase activity"/>
    <property type="evidence" value="ECO:0007669"/>
    <property type="project" value="UniProtKB-EC"/>
</dbReference>
<sequence>MQKLLGMTPGVLLLVALLITFGQAGPRRSRWRDGNGFYQRGLREEYRTNAGSSGWGAAEGKCGYESCPEIKKDMLNVHLVPHTHDDVGWLKTVDQYYYGSKTLIQKAGVQYILDSVIEALLRDPARKFIYVETAFFFKWWNEQTPELQDQVRDLVNQGRLEFIGGAWSMNDEAATHYQSIIDQFTWGLRLLNDTFGECGRPRIGWQIDPFGHSREQASIFAQMGFDGYFFGRLDYEDKRQRLTKKNAEMIWKASANLADSDLFTGVLYNTYQPPPGFCFDILCSDEPFMDSPYSAENNVDAKVDKFLYYVQLQAKHYRTNNIVLTMGGDFTYMDANVYFKNLDKLIRYTNARQSNGSTVNVFYSTPSCYLKALHDADITWPTKSDDFFPYASDPHAFWTGYFTSRPTVKRFERVGNHFLQVCKQLTALAPSKEGHFGPHLNVLREAMGVMQHHDAVTGTEKQHVANDYSRMLHRAIEACGANTQIVLNQIVDPVQKKSYAKKQHHGVKRDFTFEFDTCHLLNISKCEMSETKDNFMVTLYNPLAHSGYQYVRLPVSGSKYVVKDYRGIETPSQMVPIPDSVQSLNYRFSNASYEIVFLANELPPLGFKSYYVSRVIESVDDFSKDSNPSVRVQADQPQPTGWHSEEVTIGNKYLNISFDSNGFLSSIVANGISSRLRQTFVYYEAALGDNKEFTNRSSGAYIFRPNGTEKFVAESVQLRVVKGNVVQEVHQVFNEWISQVVRVYADENHVEFEWLVGDIPIEDGIGKEVVSRCYSAAQSNGVFYTDSNGREMIKRTRNHRDTWDLHLEESIAGNYYPVTAKIALEDENLRLAVLTDRAQGGSSLEDGAVELMVHRRLLHDDAFGVEEALDERAFGKGLVARGKHYVVFGSKKTSNPTLQAKERFLQNQVLLPTWIFLSDTSKFKYEDWQKRFINIYSALSLSLPLNVNLMTFEPWKDNSILVRFEHLLEKGEDQLYSKPVRFNLQDIFRSLSIEAVRETTLAGNQWKDDNKRFKFKPDPAYLQHVTKASLFGKGKGPNAAAEAGVPMQSSTKVESNQEETVTESLRNVSNEGYEIVLGPMQIRTFVLQLEFRP</sequence>
<dbReference type="SUPFAM" id="SSF88713">
    <property type="entry name" value="Glycoside hydrolase/deacetylase"/>
    <property type="match status" value="1"/>
</dbReference>
<comment type="cofactor">
    <cofactor evidence="11">
        <name>Zn(2+)</name>
        <dbReference type="ChEBI" id="CHEBI:29105"/>
    </cofactor>
    <text evidence="11">Binds 1 zinc ion per subunit.</text>
</comment>
<dbReference type="FunFam" id="1.20.1270.50:FF:000002">
    <property type="entry name" value="Alpha-mannosidase"/>
    <property type="match status" value="1"/>
</dbReference>
<evidence type="ECO:0000256" key="9">
    <source>
        <dbReference type="ARBA" id="ARBA00023180"/>
    </source>
</evidence>
<dbReference type="SUPFAM" id="SSF88688">
    <property type="entry name" value="Families 57/38 glycoside transferase middle domain"/>
    <property type="match status" value="1"/>
</dbReference>
<evidence type="ECO:0000259" key="13">
    <source>
        <dbReference type="SMART" id="SM00872"/>
    </source>
</evidence>
<keyword evidence="5 11" id="KW-0732">Signal</keyword>
<dbReference type="FunFam" id="3.20.110.10:FF:000001">
    <property type="entry name" value="Alpha-mannosidase"/>
    <property type="match status" value="1"/>
</dbReference>
<dbReference type="SMART" id="SM00872">
    <property type="entry name" value="Alpha-mann_mid"/>
    <property type="match status" value="1"/>
</dbReference>
<dbReference type="EC" id="3.2.1.-" evidence="11"/>
<dbReference type="AlphaFoldDB" id="A0A1Q3FMY3"/>
<dbReference type="Gene3D" id="2.60.40.1180">
    <property type="entry name" value="Golgi alpha-mannosidase II"/>
    <property type="match status" value="1"/>
</dbReference>